<evidence type="ECO:0000313" key="3">
    <source>
        <dbReference type="Proteomes" id="UP000325161"/>
    </source>
</evidence>
<dbReference type="Pfam" id="PF11278">
    <property type="entry name" value="DUF3079"/>
    <property type="match status" value="1"/>
</dbReference>
<organism evidence="2 3">
    <name type="scientific">Pigmentiphaga aceris</name>
    <dbReference type="NCBI Taxonomy" id="1940612"/>
    <lineage>
        <taxon>Bacteria</taxon>
        <taxon>Pseudomonadati</taxon>
        <taxon>Pseudomonadota</taxon>
        <taxon>Betaproteobacteria</taxon>
        <taxon>Burkholderiales</taxon>
        <taxon>Alcaligenaceae</taxon>
        <taxon>Pigmentiphaga</taxon>
    </lineage>
</organism>
<feature type="region of interest" description="Disordered" evidence="1">
    <location>
        <begin position="64"/>
        <end position="90"/>
    </location>
</feature>
<dbReference type="InterPro" id="IPR021430">
    <property type="entry name" value="DUF3079"/>
</dbReference>
<name>A0A5C0AUE1_9BURK</name>
<protein>
    <submittedName>
        <fullName evidence="2">DUF3079 domain-containing protein</fullName>
    </submittedName>
</protein>
<sequence length="90" mass="9989">MAKKFPIHPPHPERICWGCDRYCFGKDLACGNGTERVQHPVETLGDDWYTVGNWEGLDIEDRPTDKAVSAPATQQHEVEPSPIGVVSPTC</sequence>
<evidence type="ECO:0000313" key="2">
    <source>
        <dbReference type="EMBL" id="QEI05928.1"/>
    </source>
</evidence>
<reference evidence="2 3" key="1">
    <citation type="submission" date="2019-08" db="EMBL/GenBank/DDBJ databases">
        <title>Amphibian skin-associated Pigmentiphaga: genome sequence and occurrence across geography and hosts.</title>
        <authorList>
            <person name="Bletz M.C."/>
            <person name="Bunk B."/>
            <person name="Sproeer C."/>
            <person name="Biwer P."/>
            <person name="Reiter S."/>
            <person name="Rabemananjara F.C.E."/>
            <person name="Schulz S."/>
            <person name="Overmann J."/>
            <person name="Vences M."/>
        </authorList>
    </citation>
    <scope>NUCLEOTIDE SEQUENCE [LARGE SCALE GENOMIC DNA]</scope>
    <source>
        <strain evidence="2 3">Mada1488</strain>
    </source>
</reference>
<accession>A0A5C0AUE1</accession>
<dbReference type="AlphaFoldDB" id="A0A5C0AUE1"/>
<keyword evidence="3" id="KW-1185">Reference proteome</keyword>
<dbReference type="KEGG" id="pacr:FXN63_08780"/>
<gene>
    <name evidence="2" type="ORF">FXN63_08780</name>
</gene>
<dbReference type="OrthoDB" id="6992469at2"/>
<proteinExistence type="predicted"/>
<dbReference type="RefSeq" id="WP_148814311.1">
    <property type="nucleotide sequence ID" value="NZ_CP043046.1"/>
</dbReference>
<evidence type="ECO:0000256" key="1">
    <source>
        <dbReference type="SAM" id="MobiDB-lite"/>
    </source>
</evidence>
<dbReference type="EMBL" id="CP043046">
    <property type="protein sequence ID" value="QEI05928.1"/>
    <property type="molecule type" value="Genomic_DNA"/>
</dbReference>
<dbReference type="Proteomes" id="UP000325161">
    <property type="component" value="Chromosome"/>
</dbReference>